<keyword evidence="2" id="KW-0805">Transcription regulation</keyword>
<reference evidence="5 6" key="1">
    <citation type="submission" date="2018-02" db="EMBL/GenBank/DDBJ databases">
        <title>Complete nucleotide sequence of Stx1 converting bacteriophage SH2016Stx1.</title>
        <authorList>
            <person name="Sheng H."/>
            <person name="Duan M."/>
            <person name="Hunter S.S."/>
            <person name="Minnich S.A."/>
            <person name="Hovde C.J."/>
        </authorList>
    </citation>
    <scope>NUCLEOTIDE SEQUENCE [LARGE SCALE GENOMIC DNA]</scope>
</reference>
<dbReference type="EMBL" id="MG986485">
    <property type="protein sequence ID" value="AVO22803.1"/>
    <property type="molecule type" value="Genomic_DNA"/>
</dbReference>
<accession>A0A2S0M3H5</accession>
<evidence type="ECO:0000256" key="2">
    <source>
        <dbReference type="ARBA" id="ARBA00023015"/>
    </source>
</evidence>
<dbReference type="Proteomes" id="UP000246469">
    <property type="component" value="Segment"/>
</dbReference>
<dbReference type="GO" id="GO:0003677">
    <property type="term" value="F:DNA binding"/>
    <property type="evidence" value="ECO:0007669"/>
    <property type="project" value="UniProtKB-KW"/>
</dbReference>
<protein>
    <recommendedName>
        <fullName evidence="7">Antitermination protein Q</fullName>
    </recommendedName>
</protein>
<evidence type="ECO:0000256" key="4">
    <source>
        <dbReference type="ARBA" id="ARBA00023163"/>
    </source>
</evidence>
<name>A0A2S0M3H5_9CAUD</name>
<dbReference type="GO" id="GO:0060567">
    <property type="term" value="P:negative regulation of termination of DNA-templated transcription"/>
    <property type="evidence" value="ECO:0007669"/>
    <property type="project" value="InterPro"/>
</dbReference>
<proteinExistence type="inferred from homology"/>
<keyword evidence="4" id="KW-0804">Transcription</keyword>
<keyword evidence="3" id="KW-0238">DNA-binding</keyword>
<keyword evidence="6" id="KW-1185">Reference proteome</keyword>
<comment type="similarity">
    <text evidence="1">Belongs to the phage antitermination Q type 1 family.</text>
</comment>
<evidence type="ECO:0000313" key="6">
    <source>
        <dbReference type="Proteomes" id="UP000246469"/>
    </source>
</evidence>
<organism evidence="5 6">
    <name type="scientific">Escherichia phage SH2026Stx1</name>
    <dbReference type="NCBI Taxonomy" id="2108115"/>
    <lineage>
        <taxon>Viruses</taxon>
        <taxon>Duplodnaviria</taxon>
        <taxon>Heunggongvirae</taxon>
        <taxon>Uroviricota</taxon>
        <taxon>Caudoviricetes</taxon>
        <taxon>Sepvirinae</taxon>
        <taxon>Traversvirus</taxon>
        <taxon>Traversvirus SH2026Stx1</taxon>
    </lineage>
</organism>
<evidence type="ECO:0000256" key="1">
    <source>
        <dbReference type="ARBA" id="ARBA00010234"/>
    </source>
</evidence>
<evidence type="ECO:0000313" key="5">
    <source>
        <dbReference type="EMBL" id="AVO22803.1"/>
    </source>
</evidence>
<evidence type="ECO:0000256" key="3">
    <source>
        <dbReference type="ARBA" id="ARBA00023125"/>
    </source>
</evidence>
<dbReference type="Pfam" id="PF06530">
    <property type="entry name" value="Phage_antitermQ"/>
    <property type="match status" value="1"/>
</dbReference>
<gene>
    <name evidence="5" type="ORF">SH2026Stx1_00041</name>
</gene>
<evidence type="ECO:0008006" key="7">
    <source>
        <dbReference type="Google" id="ProtNLM"/>
    </source>
</evidence>
<dbReference type="InterPro" id="IPR010534">
    <property type="entry name" value="Phage_933W_GpQ"/>
</dbReference>
<sequence>MSTVFLWFIADGVKILMRDIRQVLECWGAWAANNHEDVTWSPIAAGFKGLIPEKVKSRPQCCDDDAMVICGCIARLYRNNRDLHDLLVDYYVLGGTFMALARKHGCSDTCIGKRLHKAEGIVEGMLMMLGVRLEMDRYVERELPGGRTSVFYQRKNSLRS</sequence>